<evidence type="ECO:0000256" key="1">
    <source>
        <dbReference type="ARBA" id="ARBA00009713"/>
    </source>
</evidence>
<dbReference type="CDD" id="cd16691">
    <property type="entry name" value="mRING-H2-C3H3C2_Mio"/>
    <property type="match status" value="1"/>
</dbReference>
<dbReference type="Gene3D" id="2.130.10.10">
    <property type="entry name" value="YVTN repeat-like/Quinoprotein amine dehydrogenase"/>
    <property type="match status" value="1"/>
</dbReference>
<organism evidence="6">
    <name type="scientific">Amblyomma sculptum</name>
    <name type="common">Tick</name>
    <dbReference type="NCBI Taxonomy" id="1581419"/>
    <lineage>
        <taxon>Eukaryota</taxon>
        <taxon>Metazoa</taxon>
        <taxon>Ecdysozoa</taxon>
        <taxon>Arthropoda</taxon>
        <taxon>Chelicerata</taxon>
        <taxon>Arachnida</taxon>
        <taxon>Acari</taxon>
        <taxon>Parasitiformes</taxon>
        <taxon>Ixodida</taxon>
        <taxon>Ixodoidea</taxon>
        <taxon>Ixodidae</taxon>
        <taxon>Amblyomminae</taxon>
        <taxon>Amblyomma</taxon>
    </lineage>
</organism>
<sequence length="853" mass="95727">MAGLQVDVTWCHQYPNRFLLVGTDIRLMQVLEKGSVSREASRDALPGPELLAIQSDLEYFRCYSCYMNPRTDILLAVGQDTGKVSLVSFGRSFQDQEWASKEFVPKQPRRCNLVAWNPVNYNYLAACLDKHKGDYSVHIWDVQNVGGRPVELGYSDSAQSLGWFYQSPMTFVSGMNNKQLRIYDTRDPSRPCVASTKATNGLSVDPFFEHRIASFYMNQLVLWDTRNFEKPVSTQIENGNIVKIAWSPTRSNVLGLVTKESNVVKLYDVQHPQGVADDVEPTMVERTVQPFPSAAMVSSFAWHPQDENRMIAVTSGGSAFDYTVFDRITLNWSPPSELVWTQGRKLVHCWDDRDNSYELSGDIAVKMRKRALLGYGLEPDDLGKNAELCPGDSHLRGLWSWLDLQRSLEENSRLKLVNKSDYAVGVRAMLGDLGSTRPSDAMYRSGQGPLNLVTYTSRERERVLWLCGWKQRHDGLQGNVFNRRLEKEGNYARKAAIHMFNLRMRDAITVLKEAAAAQGGSGSEGGGSGLGMVALSLSGYTKDTREAWREVWHSLRLSLGDPYLQALFAFLTAADDSYHELLRDCNMAIEDRVAFACLHLPDAKLLEYIEGLKEILVEQGNLDGVLLTGMSEEGSQLLQRYLDRTGDVQTVSVAALQSHPSPLSSSPRAQLWVDHYRQLLDQWQLWYQRCQFDCQWVRQHAASMPAQQVLVSCNFCSLAASPYLQLLQQGRQTPGALKAAAHLATATSQNKTKVTCCPHCRKPLPRCALCLTNMGTPAGSVWRSSNEQGEENDKLAEFSTWFTWCQSCRHGGHAIHLMDWFRDHADCPVTGCSCKCSALDSVAVHAARSVRDE</sequence>
<dbReference type="Pfam" id="PF21719">
    <property type="entry name" value="MIOS_a-sol"/>
    <property type="match status" value="1"/>
</dbReference>
<feature type="domain" description="GATOR2 complex protein MIO zinc-ribbon like" evidence="4">
    <location>
        <begin position="713"/>
        <end position="837"/>
    </location>
</feature>
<evidence type="ECO:0000256" key="2">
    <source>
        <dbReference type="ARBA" id="ARBA00022574"/>
    </source>
</evidence>
<dbReference type="Pfam" id="PF17034">
    <property type="entry name" value="zinc_ribbon_16"/>
    <property type="match status" value="1"/>
</dbReference>
<protein>
    <submittedName>
        <fullName evidence="6">Uncharacterized protein</fullName>
    </submittedName>
</protein>
<dbReference type="InterPro" id="IPR031488">
    <property type="entry name" value="Zn_ribbon_mio"/>
</dbReference>
<dbReference type="GO" id="GO:0005737">
    <property type="term" value="C:cytoplasm"/>
    <property type="evidence" value="ECO:0007669"/>
    <property type="project" value="TreeGrafter"/>
</dbReference>
<dbReference type="PANTHER" id="PTHR16453:SF9">
    <property type="entry name" value="GATOR COMPLEX PROTEIN MIOS"/>
    <property type="match status" value="1"/>
</dbReference>
<dbReference type="GO" id="GO:0034198">
    <property type="term" value="P:cellular response to amino acid starvation"/>
    <property type="evidence" value="ECO:0007669"/>
    <property type="project" value="TreeGrafter"/>
</dbReference>
<dbReference type="InterPro" id="IPR037593">
    <property type="entry name" value="MIOS/Sea4"/>
</dbReference>
<dbReference type="EMBL" id="GFAA01003441">
    <property type="protein sequence ID" value="JAT99993.1"/>
    <property type="molecule type" value="mRNA"/>
</dbReference>
<evidence type="ECO:0000313" key="6">
    <source>
        <dbReference type="EMBL" id="JAT99993.1"/>
    </source>
</evidence>
<keyword evidence="2" id="KW-0853">WD repeat</keyword>
<dbReference type="Pfam" id="PF21720">
    <property type="entry name" value="MIOS_WD40"/>
    <property type="match status" value="2"/>
</dbReference>
<feature type="domain" description="MIOS-like alpha-solenoid" evidence="5">
    <location>
        <begin position="367"/>
        <end position="598"/>
    </location>
</feature>
<dbReference type="PANTHER" id="PTHR16453">
    <property type="entry name" value="WD40 DOMAIN-CONTAINING PROTEIN MIO FAMILY MEMBER"/>
    <property type="match status" value="1"/>
</dbReference>
<evidence type="ECO:0000256" key="3">
    <source>
        <dbReference type="ARBA" id="ARBA00022737"/>
    </source>
</evidence>
<dbReference type="InterPro" id="IPR049092">
    <property type="entry name" value="MIOS_a-sol"/>
</dbReference>
<reference evidence="6" key="2">
    <citation type="journal article" date="2017" name="Front. Cell. Infect. Microbiol.">
        <title>Analysis of the Salivary Gland Transcriptome of Unfed and Partially Fed Amblyomma sculptum Ticks and Descriptive Proteome of the Saliva.</title>
        <authorList>
            <person name="Esteves E."/>
            <person name="Maruyama S.R."/>
            <person name="Kawahara R."/>
            <person name="Fujita A."/>
            <person name="Martins L.A."/>
            <person name="Righi A.A."/>
            <person name="Costa F.B."/>
            <person name="Palmisano G."/>
            <person name="Labruna M.B."/>
            <person name="Sa-Nunes A."/>
            <person name="Ribeiro J.M.C."/>
            <person name="Fogaca A.C."/>
        </authorList>
    </citation>
    <scope>NUCLEOTIDE SEQUENCE</scope>
</reference>
<dbReference type="SUPFAM" id="SSF50978">
    <property type="entry name" value="WD40 repeat-like"/>
    <property type="match status" value="1"/>
</dbReference>
<dbReference type="GO" id="GO:1904263">
    <property type="term" value="P:positive regulation of TORC1 signaling"/>
    <property type="evidence" value="ECO:0007669"/>
    <property type="project" value="TreeGrafter"/>
</dbReference>
<dbReference type="AlphaFoldDB" id="A0A1E1XLA8"/>
<accession>A0A1E1XLA8</accession>
<evidence type="ECO:0000259" key="4">
    <source>
        <dbReference type="Pfam" id="PF17034"/>
    </source>
</evidence>
<keyword evidence="3" id="KW-0677">Repeat</keyword>
<comment type="similarity">
    <text evidence="1">Belongs to the WD repeat mio family.</text>
</comment>
<name>A0A1E1XLA8_AMBSC</name>
<dbReference type="InterPro" id="IPR015943">
    <property type="entry name" value="WD40/YVTN_repeat-like_dom_sf"/>
</dbReference>
<reference evidence="6" key="1">
    <citation type="submission" date="2016-09" db="EMBL/GenBank/DDBJ databases">
        <authorList>
            <person name="Capua I."/>
            <person name="De Benedictis P."/>
            <person name="Joannis T."/>
            <person name="Lombin L.H."/>
            <person name="Cattoli G."/>
        </authorList>
    </citation>
    <scope>NUCLEOTIDE SEQUENCE</scope>
</reference>
<dbReference type="InterPro" id="IPR036322">
    <property type="entry name" value="WD40_repeat_dom_sf"/>
</dbReference>
<proteinExistence type="evidence at transcript level"/>
<evidence type="ECO:0000259" key="5">
    <source>
        <dbReference type="Pfam" id="PF21719"/>
    </source>
</evidence>